<comment type="caution">
    <text evidence="1">The sequence shown here is derived from an EMBL/GenBank/DDBJ whole genome shotgun (WGS) entry which is preliminary data.</text>
</comment>
<dbReference type="GO" id="GO:0003676">
    <property type="term" value="F:nucleic acid binding"/>
    <property type="evidence" value="ECO:0007669"/>
    <property type="project" value="InterPro"/>
</dbReference>
<dbReference type="Gene3D" id="3.30.420.10">
    <property type="entry name" value="Ribonuclease H-like superfamily/Ribonuclease H"/>
    <property type="match status" value="1"/>
</dbReference>
<dbReference type="EMBL" id="BMAW01093294">
    <property type="protein sequence ID" value="GFS59698.1"/>
    <property type="molecule type" value="Genomic_DNA"/>
</dbReference>
<reference evidence="1" key="1">
    <citation type="submission" date="2020-08" db="EMBL/GenBank/DDBJ databases">
        <title>Multicomponent nature underlies the extraordinary mechanical properties of spider dragline silk.</title>
        <authorList>
            <person name="Kono N."/>
            <person name="Nakamura H."/>
            <person name="Mori M."/>
            <person name="Yoshida Y."/>
            <person name="Ohtoshi R."/>
            <person name="Malay A.D."/>
            <person name="Moran D.A.P."/>
            <person name="Tomita M."/>
            <person name="Numata K."/>
            <person name="Arakawa K."/>
        </authorList>
    </citation>
    <scope>NUCLEOTIDE SEQUENCE</scope>
</reference>
<evidence type="ECO:0000313" key="2">
    <source>
        <dbReference type="Proteomes" id="UP000887013"/>
    </source>
</evidence>
<protein>
    <submittedName>
        <fullName evidence="1">Uncharacterized protein</fullName>
    </submittedName>
</protein>
<gene>
    <name evidence="1" type="ORF">NPIL_689501</name>
</gene>
<dbReference type="InterPro" id="IPR036397">
    <property type="entry name" value="RNaseH_sf"/>
</dbReference>
<accession>A0A8X6ITU0</accession>
<keyword evidence="2" id="KW-1185">Reference proteome</keyword>
<dbReference type="Proteomes" id="UP000887013">
    <property type="component" value="Unassembled WGS sequence"/>
</dbReference>
<dbReference type="OrthoDB" id="6494175at2759"/>
<evidence type="ECO:0000313" key="1">
    <source>
        <dbReference type="EMBL" id="GFS59698.1"/>
    </source>
</evidence>
<sequence length="98" mass="11104">MSTRGIVGTIFVDETVTNERYCDVLANNFFRVIQSDPEFDLMSLIQDGTRPYRPSNVFALLKEHFQNHMIALGYLDHTGMGALTVHFILLISIRVTGL</sequence>
<proteinExistence type="predicted"/>
<dbReference type="AlphaFoldDB" id="A0A8X6ITU0"/>
<name>A0A8X6ITU0_NEPPI</name>
<organism evidence="1 2">
    <name type="scientific">Nephila pilipes</name>
    <name type="common">Giant wood spider</name>
    <name type="synonym">Nephila maculata</name>
    <dbReference type="NCBI Taxonomy" id="299642"/>
    <lineage>
        <taxon>Eukaryota</taxon>
        <taxon>Metazoa</taxon>
        <taxon>Ecdysozoa</taxon>
        <taxon>Arthropoda</taxon>
        <taxon>Chelicerata</taxon>
        <taxon>Arachnida</taxon>
        <taxon>Araneae</taxon>
        <taxon>Araneomorphae</taxon>
        <taxon>Entelegynae</taxon>
        <taxon>Araneoidea</taxon>
        <taxon>Nephilidae</taxon>
        <taxon>Nephila</taxon>
    </lineage>
</organism>